<organism evidence="2 3">
    <name type="scientific">Macrolepiota fuliginosa MF-IS2</name>
    <dbReference type="NCBI Taxonomy" id="1400762"/>
    <lineage>
        <taxon>Eukaryota</taxon>
        <taxon>Fungi</taxon>
        <taxon>Dikarya</taxon>
        <taxon>Basidiomycota</taxon>
        <taxon>Agaricomycotina</taxon>
        <taxon>Agaricomycetes</taxon>
        <taxon>Agaricomycetidae</taxon>
        <taxon>Agaricales</taxon>
        <taxon>Agaricineae</taxon>
        <taxon>Agaricaceae</taxon>
        <taxon>Macrolepiota</taxon>
    </lineage>
</organism>
<feature type="non-terminal residue" evidence="2">
    <location>
        <position position="74"/>
    </location>
</feature>
<proteinExistence type="predicted"/>
<dbReference type="Pfam" id="PF17921">
    <property type="entry name" value="Integrase_H2C2"/>
    <property type="match status" value="1"/>
</dbReference>
<evidence type="ECO:0000313" key="3">
    <source>
        <dbReference type="Proteomes" id="UP000807342"/>
    </source>
</evidence>
<gene>
    <name evidence="2" type="ORF">P691DRAFT_647697</name>
</gene>
<name>A0A9P5WXA0_9AGAR</name>
<dbReference type="Gene3D" id="1.10.340.70">
    <property type="match status" value="1"/>
</dbReference>
<dbReference type="Proteomes" id="UP000807342">
    <property type="component" value="Unassembled WGS sequence"/>
</dbReference>
<dbReference type="AlphaFoldDB" id="A0A9P5WXA0"/>
<sequence>MRECHDKLGHRGAYATNKIIAQHFWWPEMEGDITWFVRTCHLCQIRQKMALELPPVVMHTPSIFQMLHADTVHM</sequence>
<comment type="caution">
    <text evidence="2">The sequence shown here is derived from an EMBL/GenBank/DDBJ whole genome shotgun (WGS) entry which is preliminary data.</text>
</comment>
<protein>
    <recommendedName>
        <fullName evidence="1">Integrase zinc-binding domain-containing protein</fullName>
    </recommendedName>
</protein>
<dbReference type="OrthoDB" id="446925at2759"/>
<evidence type="ECO:0000259" key="1">
    <source>
        <dbReference type="Pfam" id="PF17921"/>
    </source>
</evidence>
<dbReference type="EMBL" id="MU153932">
    <property type="protein sequence ID" value="KAF9439574.1"/>
    <property type="molecule type" value="Genomic_DNA"/>
</dbReference>
<keyword evidence="3" id="KW-1185">Reference proteome</keyword>
<evidence type="ECO:0000313" key="2">
    <source>
        <dbReference type="EMBL" id="KAF9439574.1"/>
    </source>
</evidence>
<accession>A0A9P5WXA0</accession>
<reference evidence="2" key="1">
    <citation type="submission" date="2020-11" db="EMBL/GenBank/DDBJ databases">
        <authorList>
            <consortium name="DOE Joint Genome Institute"/>
            <person name="Ahrendt S."/>
            <person name="Riley R."/>
            <person name="Andreopoulos W."/>
            <person name="Labutti K."/>
            <person name="Pangilinan J."/>
            <person name="Ruiz-Duenas F.J."/>
            <person name="Barrasa J.M."/>
            <person name="Sanchez-Garcia M."/>
            <person name="Camarero S."/>
            <person name="Miyauchi S."/>
            <person name="Serrano A."/>
            <person name="Linde D."/>
            <person name="Babiker R."/>
            <person name="Drula E."/>
            <person name="Ayuso-Fernandez I."/>
            <person name="Pacheco R."/>
            <person name="Padilla G."/>
            <person name="Ferreira P."/>
            <person name="Barriuso J."/>
            <person name="Kellner H."/>
            <person name="Castanera R."/>
            <person name="Alfaro M."/>
            <person name="Ramirez L."/>
            <person name="Pisabarro A.G."/>
            <person name="Kuo A."/>
            <person name="Tritt A."/>
            <person name="Lipzen A."/>
            <person name="He G."/>
            <person name="Yan M."/>
            <person name="Ng V."/>
            <person name="Cullen D."/>
            <person name="Martin F."/>
            <person name="Rosso M.-N."/>
            <person name="Henrissat B."/>
            <person name="Hibbett D."/>
            <person name="Martinez A.T."/>
            <person name="Grigoriev I.V."/>
        </authorList>
    </citation>
    <scope>NUCLEOTIDE SEQUENCE</scope>
    <source>
        <strain evidence="2">MF-IS2</strain>
    </source>
</reference>
<feature type="domain" description="Integrase zinc-binding" evidence="1">
    <location>
        <begin position="1"/>
        <end position="47"/>
    </location>
</feature>
<dbReference type="InterPro" id="IPR041588">
    <property type="entry name" value="Integrase_H2C2"/>
</dbReference>